<dbReference type="PANTHER" id="PTHR30625">
    <property type="entry name" value="PROTEIN TOLQ"/>
    <property type="match status" value="1"/>
</dbReference>
<keyword evidence="5 7" id="KW-0472">Membrane</keyword>
<evidence type="ECO:0000259" key="8">
    <source>
        <dbReference type="Pfam" id="PF01618"/>
    </source>
</evidence>
<evidence type="ECO:0000256" key="5">
    <source>
        <dbReference type="ARBA" id="ARBA00023136"/>
    </source>
</evidence>
<keyword evidence="4 7" id="KW-1133">Transmembrane helix</keyword>
<name>A3ZMX1_9BACT</name>
<comment type="subcellular location">
    <subcellularLocation>
        <location evidence="1">Cell membrane</location>
        <topology evidence="1">Multi-pass membrane protein</topology>
    </subcellularLocation>
    <subcellularLocation>
        <location evidence="6">Membrane</location>
        <topology evidence="6">Multi-pass membrane protein</topology>
    </subcellularLocation>
</comment>
<dbReference type="HOGENOM" id="CLU_171804_0_0_0"/>
<dbReference type="InterPro" id="IPR050790">
    <property type="entry name" value="ExbB/TolQ_transport"/>
</dbReference>
<dbReference type="Proteomes" id="UP000004358">
    <property type="component" value="Unassembled WGS sequence"/>
</dbReference>
<comment type="caution">
    <text evidence="9">The sequence shown here is derived from an EMBL/GenBank/DDBJ whole genome shotgun (WGS) entry which is preliminary data.</text>
</comment>
<dbReference type="EMBL" id="AANZ01000002">
    <property type="protein sequence ID" value="EAQ82300.1"/>
    <property type="molecule type" value="Genomic_DNA"/>
</dbReference>
<reference evidence="9 10" key="1">
    <citation type="submission" date="2006-02" db="EMBL/GenBank/DDBJ databases">
        <authorList>
            <person name="Amann R."/>
            <person name="Ferriera S."/>
            <person name="Johnson J."/>
            <person name="Kravitz S."/>
            <person name="Halpern A."/>
            <person name="Remington K."/>
            <person name="Beeson K."/>
            <person name="Tran B."/>
            <person name="Rogers Y.-H."/>
            <person name="Friedman R."/>
            <person name="Venter J.C."/>
        </authorList>
    </citation>
    <scope>NUCLEOTIDE SEQUENCE [LARGE SCALE GENOMIC DNA]</scope>
    <source>
        <strain evidence="9 10">DSM 3645</strain>
    </source>
</reference>
<dbReference type="AlphaFoldDB" id="A3ZMX1"/>
<keyword evidence="2" id="KW-1003">Cell membrane</keyword>
<dbReference type="RefSeq" id="WP_002650142.1">
    <property type="nucleotide sequence ID" value="NZ_AANZ01000002.1"/>
</dbReference>
<evidence type="ECO:0000256" key="4">
    <source>
        <dbReference type="ARBA" id="ARBA00022989"/>
    </source>
</evidence>
<evidence type="ECO:0000256" key="1">
    <source>
        <dbReference type="ARBA" id="ARBA00004651"/>
    </source>
</evidence>
<accession>A3ZMX1</accession>
<proteinExistence type="inferred from homology"/>
<organism evidence="9 10">
    <name type="scientific">Blastopirellula marina DSM 3645</name>
    <dbReference type="NCBI Taxonomy" id="314230"/>
    <lineage>
        <taxon>Bacteria</taxon>
        <taxon>Pseudomonadati</taxon>
        <taxon>Planctomycetota</taxon>
        <taxon>Planctomycetia</taxon>
        <taxon>Pirellulales</taxon>
        <taxon>Pirellulaceae</taxon>
        <taxon>Blastopirellula</taxon>
    </lineage>
</organism>
<evidence type="ECO:0000256" key="6">
    <source>
        <dbReference type="RuleBase" id="RU004057"/>
    </source>
</evidence>
<dbReference type="STRING" id="314230.DSM3645_01260"/>
<feature type="transmembrane region" description="Helical" evidence="7">
    <location>
        <begin position="21"/>
        <end position="45"/>
    </location>
</feature>
<feature type="domain" description="MotA/TolQ/ExbB proton channel" evidence="8">
    <location>
        <begin position="1"/>
        <end position="79"/>
    </location>
</feature>
<feature type="transmembrane region" description="Helical" evidence="7">
    <location>
        <begin position="57"/>
        <end position="80"/>
    </location>
</feature>
<evidence type="ECO:0000256" key="3">
    <source>
        <dbReference type="ARBA" id="ARBA00022692"/>
    </source>
</evidence>
<dbReference type="InterPro" id="IPR002898">
    <property type="entry name" value="MotA_ExbB_proton_chnl"/>
</dbReference>
<protein>
    <submittedName>
        <fullName evidence="9">Integral membrane protein</fullName>
    </submittedName>
</protein>
<evidence type="ECO:0000256" key="7">
    <source>
        <dbReference type="SAM" id="Phobius"/>
    </source>
</evidence>
<keyword evidence="3 7" id="KW-0812">Transmembrane</keyword>
<keyword evidence="6" id="KW-0653">Protein transport</keyword>
<dbReference type="GO" id="GO:0005886">
    <property type="term" value="C:plasma membrane"/>
    <property type="evidence" value="ECO:0007669"/>
    <property type="project" value="UniProtKB-SubCell"/>
</dbReference>
<evidence type="ECO:0000313" key="9">
    <source>
        <dbReference type="EMBL" id="EAQ82300.1"/>
    </source>
</evidence>
<keyword evidence="6" id="KW-0813">Transport</keyword>
<dbReference type="GO" id="GO:0017038">
    <property type="term" value="P:protein import"/>
    <property type="evidence" value="ECO:0007669"/>
    <property type="project" value="TreeGrafter"/>
</dbReference>
<comment type="similarity">
    <text evidence="6">Belongs to the exbB/tolQ family.</text>
</comment>
<dbReference type="PANTHER" id="PTHR30625:SF3">
    <property type="entry name" value="TOL-PAL SYSTEM PROTEIN TOLQ"/>
    <property type="match status" value="1"/>
</dbReference>
<gene>
    <name evidence="9" type="ORF">DSM3645_01260</name>
</gene>
<evidence type="ECO:0000313" key="10">
    <source>
        <dbReference type="Proteomes" id="UP000004358"/>
    </source>
</evidence>
<sequence>MEKGLTDIELEAASRISRLNLFARISPMLGLAGTLIPLGPALLGISHGDLESLAQNLVVAFSTTVLGLFAGGVFFAIGAIRRQVYAQDIANAEFVFQCLTQTRESEQDPAYV</sequence>
<dbReference type="Pfam" id="PF01618">
    <property type="entry name" value="MotA_ExbB"/>
    <property type="match status" value="1"/>
</dbReference>
<evidence type="ECO:0000256" key="2">
    <source>
        <dbReference type="ARBA" id="ARBA00022475"/>
    </source>
</evidence>